<dbReference type="RefSeq" id="WP_171099868.1">
    <property type="nucleotide sequence ID" value="NZ_CP053084.1"/>
</dbReference>
<evidence type="ECO:0000259" key="2">
    <source>
        <dbReference type="Pfam" id="PF13472"/>
    </source>
</evidence>
<feature type="domain" description="SGNH hydrolase-type esterase" evidence="2">
    <location>
        <begin position="228"/>
        <end position="402"/>
    </location>
</feature>
<sequence length="419" mass="44376">MLLVAACSSESNGVSSGSSGSNTQPSGLSCNSNSNAADGARWMSAWGVTHVTGAAPVETTVRNIARVTASGNAVRIRFINLSDQPMQIGAAAVGLREGATGANLKLNTSKAVTFNCGQTSATIPPQTESFYSDPIAFKVNNQDDLAVSLYVKGADNPGEFGATWIESYKLPNGSGNQTLEDSGAGYGLIDETRFSTPPGLPIMCNGCTVYALRDIEVLTKDAKGAMVFLGSSSFHGFNTSQNGFKRISDLLSVRMLNEIPQGQRDTIVNRGIGGDTLQNASATRLERDVFDTVGVSSVVVWVTNDLSSRSADEIIANYQEVIEQAHAKGINVYCPTWIPGAQSFQANLTGERAKLNDWILNSGECDGVADYNGEVEAPGGLTFLPQYNSGDFIHSNDAGHELWAAATPLSEWVSKAKPR</sequence>
<accession>A0ABX6N7Q8</accession>
<protein>
    <recommendedName>
        <fullName evidence="2">SGNH hydrolase-type esterase domain-containing protein</fullName>
    </recommendedName>
</protein>
<organism evidence="3 4">
    <name type="scientific">Limnobacter profundi</name>
    <dbReference type="NCBI Taxonomy" id="2732163"/>
    <lineage>
        <taxon>Bacteria</taxon>
        <taxon>Pseudomonadati</taxon>
        <taxon>Pseudomonadota</taxon>
        <taxon>Betaproteobacteria</taxon>
        <taxon>Burkholderiales</taxon>
        <taxon>Burkholderiaceae</taxon>
        <taxon>Limnobacter</taxon>
    </lineage>
</organism>
<dbReference type="Pfam" id="PF13472">
    <property type="entry name" value="Lipase_GDSL_2"/>
    <property type="match status" value="1"/>
</dbReference>
<name>A0ABX6N7Q8_9BURK</name>
<feature type="region of interest" description="Disordered" evidence="1">
    <location>
        <begin position="7"/>
        <end position="32"/>
    </location>
</feature>
<gene>
    <name evidence="3" type="ORF">HKT17_10280</name>
</gene>
<dbReference type="Gene3D" id="3.40.50.1110">
    <property type="entry name" value="SGNH hydrolase"/>
    <property type="match status" value="1"/>
</dbReference>
<evidence type="ECO:0000313" key="3">
    <source>
        <dbReference type="EMBL" id="QJR30066.1"/>
    </source>
</evidence>
<reference evidence="3 4" key="1">
    <citation type="submission" date="2020-05" db="EMBL/GenBank/DDBJ databases">
        <title>Compete genome of Limnobacter sp. SAORIC-580.</title>
        <authorList>
            <person name="Song J."/>
            <person name="Cho J.-C."/>
        </authorList>
    </citation>
    <scope>NUCLEOTIDE SEQUENCE [LARGE SCALE GENOMIC DNA]</scope>
    <source>
        <strain evidence="3 4">SAORIC-580</strain>
    </source>
</reference>
<dbReference type="InterPro" id="IPR013830">
    <property type="entry name" value="SGNH_hydro"/>
</dbReference>
<dbReference type="InterPro" id="IPR053140">
    <property type="entry name" value="GDSL_Rv0518-like"/>
</dbReference>
<feature type="compositionally biased region" description="Low complexity" evidence="1">
    <location>
        <begin position="8"/>
        <end position="27"/>
    </location>
</feature>
<dbReference type="InterPro" id="IPR036514">
    <property type="entry name" value="SGNH_hydro_sf"/>
</dbReference>
<dbReference type="EMBL" id="CP053084">
    <property type="protein sequence ID" value="QJR30066.1"/>
    <property type="molecule type" value="Genomic_DNA"/>
</dbReference>
<evidence type="ECO:0000313" key="4">
    <source>
        <dbReference type="Proteomes" id="UP000501130"/>
    </source>
</evidence>
<keyword evidence="4" id="KW-1185">Reference proteome</keyword>
<evidence type="ECO:0000256" key="1">
    <source>
        <dbReference type="SAM" id="MobiDB-lite"/>
    </source>
</evidence>
<proteinExistence type="predicted"/>
<dbReference type="PANTHER" id="PTHR43784:SF2">
    <property type="entry name" value="GDSL-LIKE LIPASE_ACYLHYDROLASE, PUTATIVE (AFU_ORTHOLOGUE AFUA_2G00820)-RELATED"/>
    <property type="match status" value="1"/>
</dbReference>
<dbReference type="PANTHER" id="PTHR43784">
    <property type="entry name" value="GDSL-LIKE LIPASE/ACYLHYDROLASE, PUTATIVE (AFU_ORTHOLOGUE AFUA_2G00820)-RELATED"/>
    <property type="match status" value="1"/>
</dbReference>
<dbReference type="SUPFAM" id="SSF52266">
    <property type="entry name" value="SGNH hydrolase"/>
    <property type="match status" value="1"/>
</dbReference>
<dbReference type="Proteomes" id="UP000501130">
    <property type="component" value="Chromosome"/>
</dbReference>